<keyword evidence="3" id="KW-1185">Reference proteome</keyword>
<accession>A0A8S4RV86</accession>
<name>A0A8S4RV86_9NEOP</name>
<evidence type="ECO:0000313" key="2">
    <source>
        <dbReference type="EMBL" id="CAH2242059.1"/>
    </source>
</evidence>
<feature type="region of interest" description="Disordered" evidence="1">
    <location>
        <begin position="103"/>
        <end position="128"/>
    </location>
</feature>
<evidence type="ECO:0000313" key="3">
    <source>
        <dbReference type="Proteomes" id="UP000838756"/>
    </source>
</evidence>
<dbReference type="OrthoDB" id="7426463at2759"/>
<dbReference type="Proteomes" id="UP000838756">
    <property type="component" value="Unassembled WGS sequence"/>
</dbReference>
<dbReference type="EMBL" id="CAKXAJ010025615">
    <property type="protein sequence ID" value="CAH2242059.1"/>
    <property type="molecule type" value="Genomic_DNA"/>
</dbReference>
<dbReference type="AlphaFoldDB" id="A0A8S4RV86"/>
<reference evidence="2" key="1">
    <citation type="submission" date="2022-03" db="EMBL/GenBank/DDBJ databases">
        <authorList>
            <person name="Lindestad O."/>
        </authorList>
    </citation>
    <scope>NUCLEOTIDE SEQUENCE</scope>
</reference>
<comment type="caution">
    <text evidence="2">The sequence shown here is derived from an EMBL/GenBank/DDBJ whole genome shotgun (WGS) entry which is preliminary data.</text>
</comment>
<evidence type="ECO:0000256" key="1">
    <source>
        <dbReference type="SAM" id="MobiDB-lite"/>
    </source>
</evidence>
<gene>
    <name evidence="2" type="primary">jg963</name>
    <name evidence="2" type="ORF">PAEG_LOCUS18416</name>
</gene>
<protein>
    <submittedName>
        <fullName evidence="2">Jg963 protein</fullName>
    </submittedName>
</protein>
<organism evidence="2 3">
    <name type="scientific">Pararge aegeria aegeria</name>
    <dbReference type="NCBI Taxonomy" id="348720"/>
    <lineage>
        <taxon>Eukaryota</taxon>
        <taxon>Metazoa</taxon>
        <taxon>Ecdysozoa</taxon>
        <taxon>Arthropoda</taxon>
        <taxon>Hexapoda</taxon>
        <taxon>Insecta</taxon>
        <taxon>Pterygota</taxon>
        <taxon>Neoptera</taxon>
        <taxon>Endopterygota</taxon>
        <taxon>Lepidoptera</taxon>
        <taxon>Glossata</taxon>
        <taxon>Ditrysia</taxon>
        <taxon>Papilionoidea</taxon>
        <taxon>Nymphalidae</taxon>
        <taxon>Satyrinae</taxon>
        <taxon>Satyrini</taxon>
        <taxon>Parargina</taxon>
        <taxon>Pararge</taxon>
    </lineage>
</organism>
<proteinExistence type="predicted"/>
<sequence length="247" mass="28155">MTAPRRTDDSVELLPLKSMLVNNNYRDDEIYYPPAPTFNHNPSSSNLYDYTLLSKRTPASKRLLRTQPTPTPLLTLCGAPPPSRKREELTALANLKKKVAPALLRHDRRTSWNNNNNSNKEDNEPEQLDNRPKLLQRHASNQLSRGLQACAGLRRSSEHASNKLSGGYKHARVYEDAYTMSPTNLAYKQALVYEEAQSMPPNSNKLSRGLQARPGLRRRLQRVVKKRSQGYKHDLVYEGAYKCLQQT</sequence>